<name>A0AAD7I4B8_9AGAR</name>
<feature type="compositionally biased region" description="Low complexity" evidence="1">
    <location>
        <begin position="407"/>
        <end position="422"/>
    </location>
</feature>
<organism evidence="2 3">
    <name type="scientific">Mycena maculata</name>
    <dbReference type="NCBI Taxonomy" id="230809"/>
    <lineage>
        <taxon>Eukaryota</taxon>
        <taxon>Fungi</taxon>
        <taxon>Dikarya</taxon>
        <taxon>Basidiomycota</taxon>
        <taxon>Agaricomycotina</taxon>
        <taxon>Agaricomycetes</taxon>
        <taxon>Agaricomycetidae</taxon>
        <taxon>Agaricales</taxon>
        <taxon>Marasmiineae</taxon>
        <taxon>Mycenaceae</taxon>
        <taxon>Mycena</taxon>
    </lineage>
</organism>
<feature type="compositionally biased region" description="Basic and acidic residues" evidence="1">
    <location>
        <begin position="440"/>
        <end position="453"/>
    </location>
</feature>
<sequence length="519" mass="57019">MAKGQFTKEQNNHIESFFSAFAKEMDKGVTGVLLTRWKQTHASNIMDSPLFSTLDLDKFPRKTCLYEPLLFQMIVRKFTNYRNQVYLKSDATQLSLPVSNLKKSNPLLKFSSLMTGRELFARNNNESIAAAVTRRSLDTGNKNSAAVYQTVLKEKWDSLSGEDQAHWSSMAEAEAGDVGKNQEEFPSYINLALRDLCQGKVLGDAEMLLFYAFREPTGGDLMTGTIHGHSVHNQIHFGGSREELELHYGQPWSDFVESVIPRPATVNPLIPRNSNGQPVFPSIDMNGVAIGDMRILLSDYFDQCWAHQHSNSTSIPWEDIVLNPAKYCAASNFSTTLDHPQNLSTVQVVNLVNDLLSTSTIKNPTPFHFLATEGTVLVPETPPVTPAVVPTPPPPSLLENRTPETPVAPASLGLPPASPSAVEVEEAPPAKTRGKNKRQRTLDDPDKTADNGRVKRKKSKGTEPDTASIQGRGKSAKQLRIKNSVGAVPGIATGAPKKKAKSRGWAWVDSDGNDVEDSD</sequence>
<dbReference type="EMBL" id="JARJLG010000165">
    <property type="protein sequence ID" value="KAJ7733865.1"/>
    <property type="molecule type" value="Genomic_DNA"/>
</dbReference>
<accession>A0AAD7I4B8</accession>
<keyword evidence="3" id="KW-1185">Reference proteome</keyword>
<comment type="caution">
    <text evidence="2">The sequence shown here is derived from an EMBL/GenBank/DDBJ whole genome shotgun (WGS) entry which is preliminary data.</text>
</comment>
<gene>
    <name evidence="2" type="ORF">DFH07DRAFT_780503</name>
</gene>
<reference evidence="2" key="1">
    <citation type="submission" date="2023-03" db="EMBL/GenBank/DDBJ databases">
        <title>Massive genome expansion in bonnet fungi (Mycena s.s.) driven by repeated elements and novel gene families across ecological guilds.</title>
        <authorList>
            <consortium name="Lawrence Berkeley National Laboratory"/>
            <person name="Harder C.B."/>
            <person name="Miyauchi S."/>
            <person name="Viragh M."/>
            <person name="Kuo A."/>
            <person name="Thoen E."/>
            <person name="Andreopoulos B."/>
            <person name="Lu D."/>
            <person name="Skrede I."/>
            <person name="Drula E."/>
            <person name="Henrissat B."/>
            <person name="Morin E."/>
            <person name="Kohler A."/>
            <person name="Barry K."/>
            <person name="LaButti K."/>
            <person name="Morin E."/>
            <person name="Salamov A."/>
            <person name="Lipzen A."/>
            <person name="Mereny Z."/>
            <person name="Hegedus B."/>
            <person name="Baldrian P."/>
            <person name="Stursova M."/>
            <person name="Weitz H."/>
            <person name="Taylor A."/>
            <person name="Grigoriev I.V."/>
            <person name="Nagy L.G."/>
            <person name="Martin F."/>
            <person name="Kauserud H."/>
        </authorList>
    </citation>
    <scope>NUCLEOTIDE SEQUENCE</scope>
    <source>
        <strain evidence="2">CBHHK188m</strain>
    </source>
</reference>
<evidence type="ECO:0000313" key="2">
    <source>
        <dbReference type="EMBL" id="KAJ7733865.1"/>
    </source>
</evidence>
<proteinExistence type="predicted"/>
<evidence type="ECO:0000256" key="1">
    <source>
        <dbReference type="SAM" id="MobiDB-lite"/>
    </source>
</evidence>
<evidence type="ECO:0000313" key="3">
    <source>
        <dbReference type="Proteomes" id="UP001215280"/>
    </source>
</evidence>
<dbReference type="Proteomes" id="UP001215280">
    <property type="component" value="Unassembled WGS sequence"/>
</dbReference>
<feature type="region of interest" description="Disordered" evidence="1">
    <location>
        <begin position="382"/>
        <end position="519"/>
    </location>
</feature>
<protein>
    <submittedName>
        <fullName evidence="2">Uncharacterized protein</fullName>
    </submittedName>
</protein>
<feature type="compositionally biased region" description="Pro residues" evidence="1">
    <location>
        <begin position="382"/>
        <end position="396"/>
    </location>
</feature>
<dbReference type="AlphaFoldDB" id="A0AAD7I4B8"/>